<reference evidence="2" key="1">
    <citation type="journal article" date="2019" name="Int. J. Syst. Evol. Microbiol.">
        <title>The Global Catalogue of Microorganisms (GCM) 10K type strain sequencing project: providing services to taxonomists for standard genome sequencing and annotation.</title>
        <authorList>
            <consortium name="The Broad Institute Genomics Platform"/>
            <consortium name="The Broad Institute Genome Sequencing Center for Infectious Disease"/>
            <person name="Wu L."/>
            <person name="Ma J."/>
        </authorList>
    </citation>
    <scope>NUCLEOTIDE SEQUENCE [LARGE SCALE GENOMIC DNA]</scope>
    <source>
        <strain evidence="2">CGMCC 4.1437</strain>
    </source>
</reference>
<proteinExistence type="predicted"/>
<evidence type="ECO:0000313" key="2">
    <source>
        <dbReference type="Proteomes" id="UP001595975"/>
    </source>
</evidence>
<dbReference type="Proteomes" id="UP001595975">
    <property type="component" value="Unassembled WGS sequence"/>
</dbReference>
<evidence type="ECO:0000313" key="1">
    <source>
        <dbReference type="EMBL" id="MFC5665012.1"/>
    </source>
</evidence>
<name>A0ABW0X5D2_9ACTN</name>
<keyword evidence="2" id="KW-1185">Reference proteome</keyword>
<accession>A0ABW0X5D2</accession>
<organism evidence="1 2">
    <name type="scientific">Kitasatospora misakiensis</name>
    <dbReference type="NCBI Taxonomy" id="67330"/>
    <lineage>
        <taxon>Bacteria</taxon>
        <taxon>Bacillati</taxon>
        <taxon>Actinomycetota</taxon>
        <taxon>Actinomycetes</taxon>
        <taxon>Kitasatosporales</taxon>
        <taxon>Streptomycetaceae</taxon>
        <taxon>Kitasatospora</taxon>
    </lineage>
</organism>
<sequence>MTKRNTDQQRARELQHAEGIGYHEALNRVRETRQHEPEINSSVVLTDSTLIAVEAANGVRCMACHKGMDFDEWGLHLADVSSHGYFQPVLCASCAKAIGNAAARIPALPAPDPEDPDTILVPAQAGRDQVVAHLAQDRVHLLCRRHTPEAPTSHDDRYQPVTAEELEALGHGFRPGGGGHNCSVCSLDVLTV</sequence>
<dbReference type="EMBL" id="JBHSOF010000022">
    <property type="protein sequence ID" value="MFC5665012.1"/>
    <property type="molecule type" value="Genomic_DNA"/>
</dbReference>
<dbReference type="RefSeq" id="WP_380226700.1">
    <property type="nucleotide sequence ID" value="NZ_JBHSOF010000022.1"/>
</dbReference>
<gene>
    <name evidence="1" type="ORF">ACFP3U_18750</name>
</gene>
<comment type="caution">
    <text evidence="1">The sequence shown here is derived from an EMBL/GenBank/DDBJ whole genome shotgun (WGS) entry which is preliminary data.</text>
</comment>
<protein>
    <submittedName>
        <fullName evidence="1">Uncharacterized protein</fullName>
    </submittedName>
</protein>